<name>A0ABQ1JTF8_9PROT</name>
<dbReference type="PROSITE" id="PS52016">
    <property type="entry name" value="TONB_DEPENDENT_REC_3"/>
    <property type="match status" value="1"/>
</dbReference>
<dbReference type="Pfam" id="PF07715">
    <property type="entry name" value="Plug"/>
    <property type="match status" value="1"/>
</dbReference>
<keyword evidence="7 8" id="KW-0998">Cell outer membrane</keyword>
<protein>
    <submittedName>
        <fullName evidence="12">Outer membrane protein</fullName>
    </submittedName>
</protein>
<keyword evidence="13" id="KW-1185">Reference proteome</keyword>
<evidence type="ECO:0000259" key="11">
    <source>
        <dbReference type="Pfam" id="PF07715"/>
    </source>
</evidence>
<evidence type="ECO:0000256" key="2">
    <source>
        <dbReference type="ARBA" id="ARBA00022448"/>
    </source>
</evidence>
<dbReference type="InterPro" id="IPR036942">
    <property type="entry name" value="Beta-barrel_TonB_sf"/>
</dbReference>
<comment type="caution">
    <text evidence="12">The sequence shown here is derived from an EMBL/GenBank/DDBJ whole genome shotgun (WGS) entry which is preliminary data.</text>
</comment>
<keyword evidence="2 8" id="KW-0813">Transport</keyword>
<evidence type="ECO:0000256" key="4">
    <source>
        <dbReference type="ARBA" id="ARBA00022692"/>
    </source>
</evidence>
<dbReference type="InterPro" id="IPR012910">
    <property type="entry name" value="Plug_dom"/>
</dbReference>
<dbReference type="Proteomes" id="UP000628854">
    <property type="component" value="Unassembled WGS sequence"/>
</dbReference>
<keyword evidence="3 8" id="KW-1134">Transmembrane beta strand</keyword>
<gene>
    <name evidence="12" type="ORF">GCM10011503_26400</name>
</gene>
<dbReference type="EMBL" id="BMKF01000002">
    <property type="protein sequence ID" value="GGB76365.1"/>
    <property type="molecule type" value="Genomic_DNA"/>
</dbReference>
<dbReference type="Gene3D" id="2.40.170.20">
    <property type="entry name" value="TonB-dependent receptor, beta-barrel domain"/>
    <property type="match status" value="1"/>
</dbReference>
<reference evidence="13" key="1">
    <citation type="journal article" date="2019" name="Int. J. Syst. Evol. Microbiol.">
        <title>The Global Catalogue of Microorganisms (GCM) 10K type strain sequencing project: providing services to taxonomists for standard genome sequencing and annotation.</title>
        <authorList>
            <consortium name="The Broad Institute Genomics Platform"/>
            <consortium name="The Broad Institute Genome Sequencing Center for Infectious Disease"/>
            <person name="Wu L."/>
            <person name="Ma J."/>
        </authorList>
    </citation>
    <scope>NUCLEOTIDE SEQUENCE [LARGE SCALE GENOMIC DNA]</scope>
    <source>
        <strain evidence="13">CGMCC 1.15928</strain>
    </source>
</reference>
<dbReference type="InterPro" id="IPR000531">
    <property type="entry name" value="Beta-barrel_TonB"/>
</dbReference>
<dbReference type="InterPro" id="IPR037066">
    <property type="entry name" value="Plug_dom_sf"/>
</dbReference>
<feature type="domain" description="TonB-dependent receptor plug" evidence="11">
    <location>
        <begin position="23"/>
        <end position="122"/>
    </location>
</feature>
<evidence type="ECO:0000256" key="8">
    <source>
        <dbReference type="PROSITE-ProRule" id="PRU01360"/>
    </source>
</evidence>
<evidence type="ECO:0000256" key="6">
    <source>
        <dbReference type="ARBA" id="ARBA00023136"/>
    </source>
</evidence>
<accession>A0ABQ1JTF8</accession>
<dbReference type="InterPro" id="IPR039426">
    <property type="entry name" value="TonB-dep_rcpt-like"/>
</dbReference>
<dbReference type="SUPFAM" id="SSF56935">
    <property type="entry name" value="Porins"/>
    <property type="match status" value="1"/>
</dbReference>
<evidence type="ECO:0000256" key="1">
    <source>
        <dbReference type="ARBA" id="ARBA00004571"/>
    </source>
</evidence>
<comment type="subcellular location">
    <subcellularLocation>
        <location evidence="1 8">Cell outer membrane</location>
        <topology evidence="1 8">Multi-pass membrane protein</topology>
    </subcellularLocation>
</comment>
<dbReference type="PANTHER" id="PTHR30069">
    <property type="entry name" value="TONB-DEPENDENT OUTER MEMBRANE RECEPTOR"/>
    <property type="match status" value="1"/>
</dbReference>
<evidence type="ECO:0000259" key="10">
    <source>
        <dbReference type="Pfam" id="PF00593"/>
    </source>
</evidence>
<keyword evidence="4 8" id="KW-0812">Transmembrane</keyword>
<dbReference type="PANTHER" id="PTHR30069:SF40">
    <property type="entry name" value="TONB-DEPENDENT RECEPTOR NMB0964-RELATED"/>
    <property type="match status" value="1"/>
</dbReference>
<evidence type="ECO:0000256" key="9">
    <source>
        <dbReference type="RuleBase" id="RU003357"/>
    </source>
</evidence>
<evidence type="ECO:0000256" key="3">
    <source>
        <dbReference type="ARBA" id="ARBA00022452"/>
    </source>
</evidence>
<evidence type="ECO:0000256" key="7">
    <source>
        <dbReference type="ARBA" id="ARBA00023237"/>
    </source>
</evidence>
<proteinExistence type="inferred from homology"/>
<organism evidence="12 13">
    <name type="scientific">Henriciella pelagia</name>
    <dbReference type="NCBI Taxonomy" id="1977912"/>
    <lineage>
        <taxon>Bacteria</taxon>
        <taxon>Pseudomonadati</taxon>
        <taxon>Pseudomonadota</taxon>
        <taxon>Alphaproteobacteria</taxon>
        <taxon>Hyphomonadales</taxon>
        <taxon>Hyphomonadaceae</taxon>
        <taxon>Henriciella</taxon>
    </lineage>
</organism>
<dbReference type="Pfam" id="PF00593">
    <property type="entry name" value="TonB_dep_Rec_b-barrel"/>
    <property type="match status" value="1"/>
</dbReference>
<evidence type="ECO:0000256" key="5">
    <source>
        <dbReference type="ARBA" id="ARBA00023077"/>
    </source>
</evidence>
<evidence type="ECO:0000313" key="12">
    <source>
        <dbReference type="EMBL" id="GGB76365.1"/>
    </source>
</evidence>
<dbReference type="Gene3D" id="2.170.130.10">
    <property type="entry name" value="TonB-dependent receptor, plug domain"/>
    <property type="match status" value="1"/>
</dbReference>
<comment type="similarity">
    <text evidence="8 9">Belongs to the TonB-dependent receptor family.</text>
</comment>
<feature type="domain" description="TonB-dependent receptor-like beta-barrel" evidence="10">
    <location>
        <begin position="262"/>
        <end position="682"/>
    </location>
</feature>
<keyword evidence="5 9" id="KW-0798">TonB box</keyword>
<sequence>MRVETVDVYGMSTAGMLADRALPLQVLSGDEFTLKRKGTLGETLATLPGVHMDNFGGGASRPVIRGQTVPRIEILSDGATLFDASSVSPDHAVTTDPLLLDAIEVLRGPGAAIYGGNALNGAVNLIDSKVPKTLPEDGFDGAAELRYGTGDEEKSLAGRATFSLGQIALHAEGSSRDAENYNVPEDFGSSELRDSFAAATSYSFGASWVTGKGYVGAAYTVQEAEYGLPGHSHINGVCHTHGPDLHCAAHGEFEDPFGSSDDHTAYIDLRSERVDVRADYDDLIPGFRHVRLRGSYTDYSHDEIDGPSVFTQYTNEVWDGRIELTHAPVFGFTGTMGVQYTDGTFTGININDMHEEPTNLGFVQPFDYVTENAGLFLTERRSFGPVELELALRKDWREISIPVPEYRIGPEYVDLIRRLEIALGYGEGGWVRNQAKGFSRNNPGAEHDPFSAALGATWTLENGYSIALSLAHTERPPSVRELYAYGNNLATNSYEVGLSQTRRASSSFPERRTDVLEAADSINLTFRKSEGRTQFEIGAFHQDIEDYVFARLIETDSETGIPHNYLLYVAADARFTGIDGYITHQLTDALSVTVFGDFVRADLSGEDDELPRIPPGRVGVRHDWTSGPLSADIELIRTFGQDRVAAYESETDGYNIVNATLSYQLDGGDRKAPLLYVRGTNLTDELAFVHTSFVKDQSPLRGRSFTVGIRQEF</sequence>
<evidence type="ECO:0000313" key="13">
    <source>
        <dbReference type="Proteomes" id="UP000628854"/>
    </source>
</evidence>
<keyword evidence="6 8" id="KW-0472">Membrane</keyword>